<reference evidence="2" key="1">
    <citation type="journal article" date="2020" name="Nature">
        <title>Giant virus diversity and host interactions through global metagenomics.</title>
        <authorList>
            <person name="Schulz F."/>
            <person name="Roux S."/>
            <person name="Paez-Espino D."/>
            <person name="Jungbluth S."/>
            <person name="Walsh D.A."/>
            <person name="Denef V.J."/>
            <person name="McMahon K.D."/>
            <person name="Konstantinidis K.T."/>
            <person name="Eloe-Fadrosh E.A."/>
            <person name="Kyrpides N.C."/>
            <person name="Woyke T."/>
        </authorList>
    </citation>
    <scope>NUCLEOTIDE SEQUENCE</scope>
    <source>
        <strain evidence="2">GVMAG-M-3300023174-60</strain>
    </source>
</reference>
<feature type="transmembrane region" description="Helical" evidence="1">
    <location>
        <begin position="6"/>
        <end position="25"/>
    </location>
</feature>
<keyword evidence="1" id="KW-0812">Transmembrane</keyword>
<dbReference type="AlphaFoldDB" id="A0A6C0DVH9"/>
<evidence type="ECO:0000313" key="2">
    <source>
        <dbReference type="EMBL" id="QHT20283.1"/>
    </source>
</evidence>
<evidence type="ECO:0000256" key="1">
    <source>
        <dbReference type="SAM" id="Phobius"/>
    </source>
</evidence>
<organism evidence="2">
    <name type="scientific">viral metagenome</name>
    <dbReference type="NCBI Taxonomy" id="1070528"/>
    <lineage>
        <taxon>unclassified sequences</taxon>
        <taxon>metagenomes</taxon>
        <taxon>organismal metagenomes</taxon>
    </lineage>
</organism>
<feature type="transmembrane region" description="Helical" evidence="1">
    <location>
        <begin position="37"/>
        <end position="56"/>
    </location>
</feature>
<protein>
    <submittedName>
        <fullName evidence="2">Uncharacterized protein</fullName>
    </submittedName>
</protein>
<keyword evidence="1" id="KW-1133">Transmembrane helix</keyword>
<dbReference type="EMBL" id="MN739677">
    <property type="protein sequence ID" value="QHT20283.1"/>
    <property type="molecule type" value="Genomic_DNA"/>
</dbReference>
<keyword evidence="1" id="KW-0472">Membrane</keyword>
<name>A0A6C0DVH9_9ZZZZ</name>
<accession>A0A6C0DVH9</accession>
<proteinExistence type="predicted"/>
<sequence length="57" mass="6791">MKSNLSNYADLLAIPFFILLVIYFYKKKNRTNIENILFLFAIAGLILDIFFSYIFLY</sequence>